<reference evidence="1 2" key="1">
    <citation type="journal article" date="2018" name="Front. Plant Sci.">
        <title>Red Clover (Trifolium pratense) and Zigzag Clover (T. medium) - A Picture of Genomic Similarities and Differences.</title>
        <authorList>
            <person name="Dluhosova J."/>
            <person name="Istvanek J."/>
            <person name="Nedelnik J."/>
            <person name="Repkova J."/>
        </authorList>
    </citation>
    <scope>NUCLEOTIDE SEQUENCE [LARGE SCALE GENOMIC DNA]</scope>
    <source>
        <strain evidence="2">cv. 10/8</strain>
        <tissue evidence="1">Leaf</tissue>
    </source>
</reference>
<feature type="non-terminal residue" evidence="1">
    <location>
        <position position="1"/>
    </location>
</feature>
<comment type="caution">
    <text evidence="1">The sequence shown here is derived from an EMBL/GenBank/DDBJ whole genome shotgun (WGS) entry which is preliminary data.</text>
</comment>
<keyword evidence="2" id="KW-1185">Reference proteome</keyword>
<dbReference type="Proteomes" id="UP000265520">
    <property type="component" value="Unassembled WGS sequence"/>
</dbReference>
<name>A0A392UN82_9FABA</name>
<feature type="non-terminal residue" evidence="1">
    <location>
        <position position="78"/>
    </location>
</feature>
<protein>
    <submittedName>
        <fullName evidence="1">Uncharacterized protein</fullName>
    </submittedName>
</protein>
<accession>A0A392UN82</accession>
<sequence>LERSNEDLGARVSSFDKDIKEYGHHATLHANLEQERGKLVNLNDRLQKTVAIGIRAVAVGFEEALKQVEKSYPEIVLD</sequence>
<evidence type="ECO:0000313" key="2">
    <source>
        <dbReference type="Proteomes" id="UP000265520"/>
    </source>
</evidence>
<dbReference type="AlphaFoldDB" id="A0A392UN82"/>
<proteinExistence type="predicted"/>
<organism evidence="1 2">
    <name type="scientific">Trifolium medium</name>
    <dbReference type="NCBI Taxonomy" id="97028"/>
    <lineage>
        <taxon>Eukaryota</taxon>
        <taxon>Viridiplantae</taxon>
        <taxon>Streptophyta</taxon>
        <taxon>Embryophyta</taxon>
        <taxon>Tracheophyta</taxon>
        <taxon>Spermatophyta</taxon>
        <taxon>Magnoliopsida</taxon>
        <taxon>eudicotyledons</taxon>
        <taxon>Gunneridae</taxon>
        <taxon>Pentapetalae</taxon>
        <taxon>rosids</taxon>
        <taxon>fabids</taxon>
        <taxon>Fabales</taxon>
        <taxon>Fabaceae</taxon>
        <taxon>Papilionoideae</taxon>
        <taxon>50 kb inversion clade</taxon>
        <taxon>NPAAA clade</taxon>
        <taxon>Hologalegina</taxon>
        <taxon>IRL clade</taxon>
        <taxon>Trifolieae</taxon>
        <taxon>Trifolium</taxon>
    </lineage>
</organism>
<dbReference type="EMBL" id="LXQA010853386">
    <property type="protein sequence ID" value="MCI74104.1"/>
    <property type="molecule type" value="Genomic_DNA"/>
</dbReference>
<evidence type="ECO:0000313" key="1">
    <source>
        <dbReference type="EMBL" id="MCI74104.1"/>
    </source>
</evidence>